<reference evidence="2" key="1">
    <citation type="journal article" date="2019" name="bioRxiv">
        <title>The Genome of the Zebra Mussel, Dreissena polymorpha: A Resource for Invasive Species Research.</title>
        <authorList>
            <person name="McCartney M.A."/>
            <person name="Auch B."/>
            <person name="Kono T."/>
            <person name="Mallez S."/>
            <person name="Zhang Y."/>
            <person name="Obille A."/>
            <person name="Becker A."/>
            <person name="Abrahante J.E."/>
            <person name="Garbe J."/>
            <person name="Badalamenti J.P."/>
            <person name="Herman A."/>
            <person name="Mangelson H."/>
            <person name="Liachko I."/>
            <person name="Sullivan S."/>
            <person name="Sone E.D."/>
            <person name="Koren S."/>
            <person name="Silverstein K.A.T."/>
            <person name="Beckman K.B."/>
            <person name="Gohl D.M."/>
        </authorList>
    </citation>
    <scope>NUCLEOTIDE SEQUENCE</scope>
    <source>
        <strain evidence="2">Duluth1</strain>
        <tissue evidence="2">Whole animal</tissue>
    </source>
</reference>
<reference evidence="2" key="2">
    <citation type="submission" date="2020-11" db="EMBL/GenBank/DDBJ databases">
        <authorList>
            <person name="McCartney M.A."/>
            <person name="Auch B."/>
            <person name="Kono T."/>
            <person name="Mallez S."/>
            <person name="Becker A."/>
            <person name="Gohl D.M."/>
            <person name="Silverstein K.A.T."/>
            <person name="Koren S."/>
            <person name="Bechman K.B."/>
            <person name="Herman A."/>
            <person name="Abrahante J.E."/>
            <person name="Garbe J."/>
        </authorList>
    </citation>
    <scope>NUCLEOTIDE SEQUENCE</scope>
    <source>
        <strain evidence="2">Duluth1</strain>
        <tissue evidence="2">Whole animal</tissue>
    </source>
</reference>
<feature type="compositionally biased region" description="Low complexity" evidence="1">
    <location>
        <begin position="27"/>
        <end position="48"/>
    </location>
</feature>
<comment type="caution">
    <text evidence="2">The sequence shown here is derived from an EMBL/GenBank/DDBJ whole genome shotgun (WGS) entry which is preliminary data.</text>
</comment>
<proteinExistence type="predicted"/>
<evidence type="ECO:0000256" key="1">
    <source>
        <dbReference type="SAM" id="MobiDB-lite"/>
    </source>
</evidence>
<feature type="region of interest" description="Disordered" evidence="1">
    <location>
        <begin position="26"/>
        <end position="56"/>
    </location>
</feature>
<sequence>MPKLFKFHYPRMFNFPHLCLKQHAAKPHGAGPQVHGAPAQPAAQPYGVGPQGHGAPAQPSLSLTALPLSLMALVFKFTALSLNLQLILTALPHSLTLRLSFFPFLILLLLDKLP</sequence>
<dbReference type="AlphaFoldDB" id="A0A9D4EG88"/>
<name>A0A9D4EG88_DREPO</name>
<dbReference type="Proteomes" id="UP000828390">
    <property type="component" value="Unassembled WGS sequence"/>
</dbReference>
<dbReference type="EMBL" id="JAIWYP010000009">
    <property type="protein sequence ID" value="KAH3778604.1"/>
    <property type="molecule type" value="Genomic_DNA"/>
</dbReference>
<gene>
    <name evidence="2" type="ORF">DPMN_180073</name>
</gene>
<accession>A0A9D4EG88</accession>
<evidence type="ECO:0000313" key="2">
    <source>
        <dbReference type="EMBL" id="KAH3778604.1"/>
    </source>
</evidence>
<keyword evidence="3" id="KW-1185">Reference proteome</keyword>
<evidence type="ECO:0000313" key="3">
    <source>
        <dbReference type="Proteomes" id="UP000828390"/>
    </source>
</evidence>
<organism evidence="2 3">
    <name type="scientific">Dreissena polymorpha</name>
    <name type="common">Zebra mussel</name>
    <name type="synonym">Mytilus polymorpha</name>
    <dbReference type="NCBI Taxonomy" id="45954"/>
    <lineage>
        <taxon>Eukaryota</taxon>
        <taxon>Metazoa</taxon>
        <taxon>Spiralia</taxon>
        <taxon>Lophotrochozoa</taxon>
        <taxon>Mollusca</taxon>
        <taxon>Bivalvia</taxon>
        <taxon>Autobranchia</taxon>
        <taxon>Heteroconchia</taxon>
        <taxon>Euheterodonta</taxon>
        <taxon>Imparidentia</taxon>
        <taxon>Neoheterodontei</taxon>
        <taxon>Myida</taxon>
        <taxon>Dreissenoidea</taxon>
        <taxon>Dreissenidae</taxon>
        <taxon>Dreissena</taxon>
    </lineage>
</organism>
<protein>
    <submittedName>
        <fullName evidence="2">Uncharacterized protein</fullName>
    </submittedName>
</protein>